<gene>
    <name evidence="2" type="primary">Shprh</name>
    <name evidence="2" type="ORF">SPIL2461_LOCUS17668</name>
</gene>
<sequence>QQLSQELGLSDTQTQALPQEIKALREVGRTTSGLLKLCSHFCFSGASDVLTAEDECQKQLALRRERIRRTEREVKSQAERTASMAQLIRHFEPLFAKQPDEQTCPHICKEAKAALTARLKFLGKKAQGSKAELQSLLFETAAQCSSAVRSRALAAGFEAKTAGKMSHYQDTEAGGNAEAEWKKILAELAPQEPDADSGTLDVAARAVQGVLREAISALPRDPAPRCLKTRKHLGMPAWPSSGE</sequence>
<dbReference type="OrthoDB" id="428686at2759"/>
<dbReference type="EMBL" id="CAJNIZ010043305">
    <property type="protein sequence ID" value="CAE7656808.1"/>
    <property type="molecule type" value="Genomic_DNA"/>
</dbReference>
<reference evidence="2" key="1">
    <citation type="submission" date="2021-02" db="EMBL/GenBank/DDBJ databases">
        <authorList>
            <person name="Dougan E. K."/>
            <person name="Rhodes N."/>
            <person name="Thang M."/>
            <person name="Chan C."/>
        </authorList>
    </citation>
    <scope>NUCLEOTIDE SEQUENCE</scope>
</reference>
<comment type="caution">
    <text evidence="2">The sequence shown here is derived from an EMBL/GenBank/DDBJ whole genome shotgun (WGS) entry which is preliminary data.</text>
</comment>
<organism evidence="2 3">
    <name type="scientific">Symbiodinium pilosum</name>
    <name type="common">Dinoflagellate</name>
    <dbReference type="NCBI Taxonomy" id="2952"/>
    <lineage>
        <taxon>Eukaryota</taxon>
        <taxon>Sar</taxon>
        <taxon>Alveolata</taxon>
        <taxon>Dinophyceae</taxon>
        <taxon>Suessiales</taxon>
        <taxon>Symbiodiniaceae</taxon>
        <taxon>Symbiodinium</taxon>
    </lineage>
</organism>
<name>A0A812W6P8_SYMPI</name>
<dbReference type="AlphaFoldDB" id="A0A812W6P8"/>
<proteinExistence type="predicted"/>
<accession>A0A812W6P8</accession>
<protein>
    <submittedName>
        <fullName evidence="2">Shprh protein</fullName>
    </submittedName>
</protein>
<feature type="non-terminal residue" evidence="2">
    <location>
        <position position="243"/>
    </location>
</feature>
<feature type="region of interest" description="Disordered" evidence="1">
    <location>
        <begin position="222"/>
        <end position="243"/>
    </location>
</feature>
<evidence type="ECO:0000256" key="1">
    <source>
        <dbReference type="SAM" id="MobiDB-lite"/>
    </source>
</evidence>
<evidence type="ECO:0000313" key="2">
    <source>
        <dbReference type="EMBL" id="CAE7656808.1"/>
    </source>
</evidence>
<evidence type="ECO:0000313" key="3">
    <source>
        <dbReference type="Proteomes" id="UP000649617"/>
    </source>
</evidence>
<keyword evidence="3" id="KW-1185">Reference proteome</keyword>
<feature type="non-terminal residue" evidence="2">
    <location>
        <position position="1"/>
    </location>
</feature>
<dbReference type="Proteomes" id="UP000649617">
    <property type="component" value="Unassembled WGS sequence"/>
</dbReference>